<evidence type="ECO:0000313" key="3">
    <source>
        <dbReference type="Proteomes" id="UP000282002"/>
    </source>
</evidence>
<dbReference type="Proteomes" id="UP000282002">
    <property type="component" value="Chromosome"/>
</dbReference>
<reference evidence="2 3" key="1">
    <citation type="submission" date="2018-12" db="EMBL/GenBank/DDBJ databases">
        <title>Complete genome sequencing of Tabrizicola sp. K13M18.</title>
        <authorList>
            <person name="Bae J.-W."/>
        </authorList>
    </citation>
    <scope>NUCLEOTIDE SEQUENCE [LARGE SCALE GENOMIC DNA]</scope>
    <source>
        <strain evidence="2 3">K13M18</strain>
    </source>
</reference>
<accession>A0A3S8U927</accession>
<keyword evidence="3" id="KW-1185">Reference proteome</keyword>
<feature type="signal peptide" evidence="1">
    <location>
        <begin position="1"/>
        <end position="25"/>
    </location>
</feature>
<dbReference type="OrthoDB" id="8081243at2"/>
<evidence type="ECO:0000313" key="2">
    <source>
        <dbReference type="EMBL" id="AZL60039.1"/>
    </source>
</evidence>
<keyword evidence="1" id="KW-0732">Signal</keyword>
<sequence>MKVLSKFIVGLGVAIAAAASSPAIAAPLTASEVEEALIGKTIQGKRMGMTIKIKLEGNGSAAMESTIMDDTGNWRMNGPELCMKWQSFNNGEERCSLITREKDGYRLEGGPLMKVLPDS</sequence>
<dbReference type="EMBL" id="CP034328">
    <property type="protein sequence ID" value="AZL60039.1"/>
    <property type="molecule type" value="Genomic_DNA"/>
</dbReference>
<dbReference type="KEGG" id="taw:EI545_15090"/>
<gene>
    <name evidence="2" type="ORF">EI545_15090</name>
</gene>
<proteinExistence type="predicted"/>
<feature type="chain" id="PRO_5019006119" description="Dihydrodipicolinate reductase" evidence="1">
    <location>
        <begin position="26"/>
        <end position="119"/>
    </location>
</feature>
<evidence type="ECO:0000256" key="1">
    <source>
        <dbReference type="SAM" id="SignalP"/>
    </source>
</evidence>
<protein>
    <recommendedName>
        <fullName evidence="4">Dihydrodipicolinate reductase</fullName>
    </recommendedName>
</protein>
<organism evidence="2 3">
    <name type="scientific">Tabrizicola piscis</name>
    <dbReference type="NCBI Taxonomy" id="2494374"/>
    <lineage>
        <taxon>Bacteria</taxon>
        <taxon>Pseudomonadati</taxon>
        <taxon>Pseudomonadota</taxon>
        <taxon>Alphaproteobacteria</taxon>
        <taxon>Rhodobacterales</taxon>
        <taxon>Paracoccaceae</taxon>
        <taxon>Tabrizicola</taxon>
    </lineage>
</organism>
<evidence type="ECO:0008006" key="4">
    <source>
        <dbReference type="Google" id="ProtNLM"/>
    </source>
</evidence>
<name>A0A3S8U927_9RHOB</name>
<dbReference type="RefSeq" id="WP_125326234.1">
    <property type="nucleotide sequence ID" value="NZ_CP034328.1"/>
</dbReference>
<dbReference type="AlphaFoldDB" id="A0A3S8U927"/>